<gene>
    <name evidence="2" type="ORF">LIER_36437</name>
</gene>
<protein>
    <recommendedName>
        <fullName evidence="1">Retroviral polymerase SH3-like domain-containing protein</fullName>
    </recommendedName>
</protein>
<comment type="caution">
    <text evidence="2">The sequence shown here is derived from an EMBL/GenBank/DDBJ whole genome shotgun (WGS) entry which is preliminary data.</text>
</comment>
<dbReference type="InterPro" id="IPR057670">
    <property type="entry name" value="SH3_retrovirus"/>
</dbReference>
<proteinExistence type="predicted"/>
<evidence type="ECO:0000313" key="2">
    <source>
        <dbReference type="EMBL" id="GAA0147022.1"/>
    </source>
</evidence>
<accession>A0AAV3P5T3</accession>
<sequence length="84" mass="9626">MFMKFKNEGYSPSLNYLREWGCLAKVGLADPKKTNIGPKTYDCVFIGYAQNSAAYRFMSLSDHSISEARDAEFFEHVFSLKKDL</sequence>
<feature type="domain" description="Retroviral polymerase SH3-like" evidence="1">
    <location>
        <begin position="22"/>
        <end position="82"/>
    </location>
</feature>
<dbReference type="Pfam" id="PF25597">
    <property type="entry name" value="SH3_retrovirus"/>
    <property type="match status" value="1"/>
</dbReference>
<evidence type="ECO:0000313" key="3">
    <source>
        <dbReference type="Proteomes" id="UP001454036"/>
    </source>
</evidence>
<evidence type="ECO:0000259" key="1">
    <source>
        <dbReference type="Pfam" id="PF25597"/>
    </source>
</evidence>
<organism evidence="2 3">
    <name type="scientific">Lithospermum erythrorhizon</name>
    <name type="common">Purple gromwell</name>
    <name type="synonym">Lithospermum officinale var. erythrorhizon</name>
    <dbReference type="NCBI Taxonomy" id="34254"/>
    <lineage>
        <taxon>Eukaryota</taxon>
        <taxon>Viridiplantae</taxon>
        <taxon>Streptophyta</taxon>
        <taxon>Embryophyta</taxon>
        <taxon>Tracheophyta</taxon>
        <taxon>Spermatophyta</taxon>
        <taxon>Magnoliopsida</taxon>
        <taxon>eudicotyledons</taxon>
        <taxon>Gunneridae</taxon>
        <taxon>Pentapetalae</taxon>
        <taxon>asterids</taxon>
        <taxon>lamiids</taxon>
        <taxon>Boraginales</taxon>
        <taxon>Boraginaceae</taxon>
        <taxon>Boraginoideae</taxon>
        <taxon>Lithospermeae</taxon>
        <taxon>Lithospermum</taxon>
    </lineage>
</organism>
<reference evidence="2 3" key="1">
    <citation type="submission" date="2024-01" db="EMBL/GenBank/DDBJ databases">
        <title>The complete chloroplast genome sequence of Lithospermum erythrorhizon: insights into the phylogenetic relationship among Boraginaceae species and the maternal lineages of purple gromwells.</title>
        <authorList>
            <person name="Okada T."/>
            <person name="Watanabe K."/>
        </authorList>
    </citation>
    <scope>NUCLEOTIDE SEQUENCE [LARGE SCALE GENOMIC DNA]</scope>
</reference>
<keyword evidence="3" id="KW-1185">Reference proteome</keyword>
<dbReference type="AlphaFoldDB" id="A0AAV3P5T3"/>
<dbReference type="EMBL" id="BAABME010016684">
    <property type="protein sequence ID" value="GAA0147022.1"/>
    <property type="molecule type" value="Genomic_DNA"/>
</dbReference>
<dbReference type="Proteomes" id="UP001454036">
    <property type="component" value="Unassembled WGS sequence"/>
</dbReference>
<name>A0AAV3P5T3_LITER</name>